<dbReference type="OrthoDB" id="9801960at2"/>
<reference evidence="3" key="1">
    <citation type="submission" date="2016-10" db="EMBL/GenBank/DDBJ databases">
        <authorList>
            <person name="Varghese N."/>
            <person name="Submissions S."/>
        </authorList>
    </citation>
    <scope>NUCLEOTIDE SEQUENCE [LARGE SCALE GENOMIC DNA]</scope>
    <source>
        <strain evidence="3">LP51</strain>
    </source>
</reference>
<dbReference type="EMBL" id="FOOT01000001">
    <property type="protein sequence ID" value="SFG15960.1"/>
    <property type="molecule type" value="Genomic_DNA"/>
</dbReference>
<dbReference type="STRING" id="1436961.SAMN05421739_1011061"/>
<keyword evidence="3" id="KW-1185">Reference proteome</keyword>
<dbReference type="SUPFAM" id="SSF51658">
    <property type="entry name" value="Xylose isomerase-like"/>
    <property type="match status" value="1"/>
</dbReference>
<dbReference type="Pfam" id="PF01261">
    <property type="entry name" value="AP_endonuc_2"/>
    <property type="match status" value="1"/>
</dbReference>
<protein>
    <submittedName>
        <fullName evidence="2">Hexosaminidase</fullName>
    </submittedName>
</protein>
<feature type="domain" description="Xylose isomerase-like TIM barrel" evidence="1">
    <location>
        <begin position="58"/>
        <end position="297"/>
    </location>
</feature>
<dbReference type="InterPro" id="IPR013022">
    <property type="entry name" value="Xyl_isomerase-like_TIM-brl"/>
</dbReference>
<dbReference type="InterPro" id="IPR036237">
    <property type="entry name" value="Xyl_isomerase-like_sf"/>
</dbReference>
<dbReference type="RefSeq" id="WP_092099403.1">
    <property type="nucleotide sequence ID" value="NZ_FOOT01000001.1"/>
</dbReference>
<evidence type="ECO:0000259" key="1">
    <source>
        <dbReference type="Pfam" id="PF01261"/>
    </source>
</evidence>
<dbReference type="Gene3D" id="3.20.20.150">
    <property type="entry name" value="Divalent-metal-dependent TIM barrel enzymes"/>
    <property type="match status" value="1"/>
</dbReference>
<gene>
    <name evidence="2" type="ORF">SAMN05421739_1011061</name>
</gene>
<organism evidence="2 3">
    <name type="scientific">Pontibacter chinhatensis</name>
    <dbReference type="NCBI Taxonomy" id="1436961"/>
    <lineage>
        <taxon>Bacteria</taxon>
        <taxon>Pseudomonadati</taxon>
        <taxon>Bacteroidota</taxon>
        <taxon>Cytophagia</taxon>
        <taxon>Cytophagales</taxon>
        <taxon>Hymenobacteraceae</taxon>
        <taxon>Pontibacter</taxon>
    </lineage>
</organism>
<dbReference type="Proteomes" id="UP000198724">
    <property type="component" value="Unassembled WGS sequence"/>
</dbReference>
<proteinExistence type="predicted"/>
<dbReference type="PROSITE" id="PS51257">
    <property type="entry name" value="PROKAR_LIPOPROTEIN"/>
    <property type="match status" value="1"/>
</dbReference>
<dbReference type="PANTHER" id="PTHR12110:SF53">
    <property type="entry name" value="BLR5974 PROTEIN"/>
    <property type="match status" value="1"/>
</dbReference>
<dbReference type="PANTHER" id="PTHR12110">
    <property type="entry name" value="HYDROXYPYRUVATE ISOMERASE"/>
    <property type="match status" value="1"/>
</dbReference>
<evidence type="ECO:0000313" key="2">
    <source>
        <dbReference type="EMBL" id="SFG15960.1"/>
    </source>
</evidence>
<name>A0A1I2PK92_9BACT</name>
<dbReference type="AlphaFoldDB" id="A0A1I2PK92"/>
<sequence>MKRTEMLTILLACFLSFSACDSGKDEPKPEEPAKEDPVAPLKIGYGLAIGNFTAEKLTYAKSVGVSYVEASGMSLFLDGNRNFKLSDEEIIKRLTEAKKAADAAGIKVWSVHMPYGQNIDLSIINEEDRQDVVDKHKKLIGFLKILEPQIILFHPSYYLGLNERDRRKSQLIKSATELDKAVQSINATMVLENMLGPELTASNGRERPLMRTVEETVEIFQRLPKTIYSAIDMNHIKNPENLIKAMGSRLKTVHIADGTGAAENHFFPCTGEGKNNWNAILAALEEVKYTGPFMYESAFEDEKDFATCYQSLYTNYINSK</sequence>
<dbReference type="InterPro" id="IPR050312">
    <property type="entry name" value="IolE/XylAMocC-like"/>
</dbReference>
<accession>A0A1I2PK92</accession>
<evidence type="ECO:0000313" key="3">
    <source>
        <dbReference type="Proteomes" id="UP000198724"/>
    </source>
</evidence>